<proteinExistence type="predicted"/>
<sequence length="42" mass="4512">MSKLKLPACFRFLCSCPLCACLALPCEVLTGDNLLGMKNHGV</sequence>
<accession>A0A2P2PP53</accession>
<name>A0A2P2PP53_RHIMU</name>
<evidence type="ECO:0000256" key="1">
    <source>
        <dbReference type="SAM" id="SignalP"/>
    </source>
</evidence>
<feature type="chain" id="PRO_5015174526" evidence="1">
    <location>
        <begin position="24"/>
        <end position="42"/>
    </location>
</feature>
<keyword evidence="1" id="KW-0732">Signal</keyword>
<reference evidence="2" key="1">
    <citation type="submission" date="2018-02" db="EMBL/GenBank/DDBJ databases">
        <title>Rhizophora mucronata_Transcriptome.</title>
        <authorList>
            <person name="Meera S.P."/>
            <person name="Sreeshan A."/>
            <person name="Augustine A."/>
        </authorList>
    </citation>
    <scope>NUCLEOTIDE SEQUENCE</scope>
    <source>
        <tissue evidence="2">Leaf</tissue>
    </source>
</reference>
<protein>
    <submittedName>
        <fullName evidence="2">Uncharacterized protein</fullName>
    </submittedName>
</protein>
<feature type="signal peptide" evidence="1">
    <location>
        <begin position="1"/>
        <end position="23"/>
    </location>
</feature>
<organism evidence="2">
    <name type="scientific">Rhizophora mucronata</name>
    <name type="common">Asiatic mangrove</name>
    <dbReference type="NCBI Taxonomy" id="61149"/>
    <lineage>
        <taxon>Eukaryota</taxon>
        <taxon>Viridiplantae</taxon>
        <taxon>Streptophyta</taxon>
        <taxon>Embryophyta</taxon>
        <taxon>Tracheophyta</taxon>
        <taxon>Spermatophyta</taxon>
        <taxon>Magnoliopsida</taxon>
        <taxon>eudicotyledons</taxon>
        <taxon>Gunneridae</taxon>
        <taxon>Pentapetalae</taxon>
        <taxon>rosids</taxon>
        <taxon>fabids</taxon>
        <taxon>Malpighiales</taxon>
        <taxon>Rhizophoraceae</taxon>
        <taxon>Rhizophora</taxon>
    </lineage>
</organism>
<evidence type="ECO:0000313" key="2">
    <source>
        <dbReference type="EMBL" id="MBX56389.1"/>
    </source>
</evidence>
<dbReference type="AlphaFoldDB" id="A0A2P2PP53"/>
<dbReference type="EMBL" id="GGEC01075905">
    <property type="protein sequence ID" value="MBX56389.1"/>
    <property type="molecule type" value="Transcribed_RNA"/>
</dbReference>